<organism evidence="1 2">
    <name type="scientific">Smallanthus sonchifolius</name>
    <dbReference type="NCBI Taxonomy" id="185202"/>
    <lineage>
        <taxon>Eukaryota</taxon>
        <taxon>Viridiplantae</taxon>
        <taxon>Streptophyta</taxon>
        <taxon>Embryophyta</taxon>
        <taxon>Tracheophyta</taxon>
        <taxon>Spermatophyta</taxon>
        <taxon>Magnoliopsida</taxon>
        <taxon>eudicotyledons</taxon>
        <taxon>Gunneridae</taxon>
        <taxon>Pentapetalae</taxon>
        <taxon>asterids</taxon>
        <taxon>campanulids</taxon>
        <taxon>Asterales</taxon>
        <taxon>Asteraceae</taxon>
        <taxon>Asteroideae</taxon>
        <taxon>Heliantheae alliance</taxon>
        <taxon>Millerieae</taxon>
        <taxon>Smallanthus</taxon>
    </lineage>
</organism>
<dbReference type="EMBL" id="CM042046">
    <property type="protein sequence ID" value="KAI3675371.1"/>
    <property type="molecule type" value="Genomic_DNA"/>
</dbReference>
<dbReference type="Proteomes" id="UP001056120">
    <property type="component" value="Linkage Group LG29"/>
</dbReference>
<protein>
    <submittedName>
        <fullName evidence="1">Uncharacterized protein</fullName>
    </submittedName>
</protein>
<comment type="caution">
    <text evidence="1">The sequence shown here is derived from an EMBL/GenBank/DDBJ whole genome shotgun (WGS) entry which is preliminary data.</text>
</comment>
<reference evidence="2" key="1">
    <citation type="journal article" date="2022" name="Mol. Ecol. Resour.">
        <title>The genomes of chicory, endive, great burdock and yacon provide insights into Asteraceae palaeo-polyploidization history and plant inulin production.</title>
        <authorList>
            <person name="Fan W."/>
            <person name="Wang S."/>
            <person name="Wang H."/>
            <person name="Wang A."/>
            <person name="Jiang F."/>
            <person name="Liu H."/>
            <person name="Zhao H."/>
            <person name="Xu D."/>
            <person name="Zhang Y."/>
        </authorList>
    </citation>
    <scope>NUCLEOTIDE SEQUENCE [LARGE SCALE GENOMIC DNA]</scope>
    <source>
        <strain evidence="2">cv. Yunnan</strain>
    </source>
</reference>
<name>A0ACB8XVS5_9ASTR</name>
<proteinExistence type="predicted"/>
<accession>A0ACB8XVS5</accession>
<gene>
    <name evidence="1" type="ORF">L1987_84961</name>
</gene>
<reference evidence="1 2" key="2">
    <citation type="journal article" date="2022" name="Mol. Ecol. Resour.">
        <title>The genomes of chicory, endive, great burdock and yacon provide insights into Asteraceae paleo-polyploidization history and plant inulin production.</title>
        <authorList>
            <person name="Fan W."/>
            <person name="Wang S."/>
            <person name="Wang H."/>
            <person name="Wang A."/>
            <person name="Jiang F."/>
            <person name="Liu H."/>
            <person name="Zhao H."/>
            <person name="Xu D."/>
            <person name="Zhang Y."/>
        </authorList>
    </citation>
    <scope>NUCLEOTIDE SEQUENCE [LARGE SCALE GENOMIC DNA]</scope>
    <source>
        <strain evidence="2">cv. Yunnan</strain>
        <tissue evidence="1">Leaves</tissue>
    </source>
</reference>
<evidence type="ECO:0000313" key="1">
    <source>
        <dbReference type="EMBL" id="KAI3675371.1"/>
    </source>
</evidence>
<sequence>MKIVMLPASEVQLSAVKYDLGELQAPRLTGLSLKLFVTLIQAPLIGSLITAYLRKQNKMDEVLRQTVIPEPPMFKPEFPPQEQEAGVVSLEEDGKPEDRVESASRCLPHHDPASSWNSETTSFRYWKIRDYAYAYRSGLITPSMVAEHVISAVEECKNITPLLISFDPEEVRKQAAASSQRFAEGNPLSILDGIFMAVKDDIDCYPHPTKGGTNWLHDVRPVNKDGVCVSRLRKCGVIFVGKANMHELGMGVTGLNPHHGTPRNPHDLQRYPGGSSSGPAAIVASGICPAALGSDAGGSIRIPASLCGVVGLKTTYGRTDTRGTLWAPGTVEVIGPIASSVDDVMLIYAAMLGSSPADKISLRPPTLCLPNLSSNGSSIASFPMRLGKYTEWFDDVNSPDISGVCGQVLASLSEMQGCEIVEITIPELQQMRIAHVVSYACESLCSLLPDFQNGKFQKLALDSRINLAIAQSFTASDYVAAQRLRQRLMYYHMEIFKKVDIIVTPSTGMTAPIIHPTALDGGESDIEVTGSLMKFALTANVLGFPAISVPVGYDKQGLPIGLQLIGRPWCEATILRLAAAIEQQWNEPKRRPVIYFDVTKGNCVKMGKKNVMFPPNQVDLTKVKYDPGEIQAPNLSGTWLRMFVMLIEMPLIGSVIVAYLKKRNKIQQMLRETVIPEPPMFRPEFPLQEQELGVVCLKEDGKSQDRVESCIRCLPQYDPASATASRSSGLSPSFCYWKIRDYAYSYRSRITTPSVVAEYVISALEEFNNDKKPPTPLLVSFNAEDVRKQATASTKRFEEGKPVSALDGIFMAIKDDIDCYPHPTKGGTTWFDEVRTVDKDAVCVSKLRSCGVILVGKVNMHEFGQGTTGNNPSNGTTRNPHDAERYTGGSSSGPAAIVASGICSAALGTDGGGSVRIPSSLCGVVGLKTTYGRSDIKGALHDGGTLEIIGPIASSVEDVMLMYAAILGASPTDKLSLSPSLPCLPDLSSHETSSILGSMRLGKYTEWFNDVYSPDISTKCEDILALLSQTHGCKVVEVVIPELHQARTSHLVSIGSEALASIIPNCQSGNDKKFTLDTRTNLALFRSFTASDYVAAQRLRRRVMYYHMEIFKTVDVIVTPTTGMTAPLIRTSALQTGETNLKVTGNLMRFILAGNLIGLPAISVPVGYDKQGLPIGLQIIGRPWGEATILRLAAACEALRSETKKPASYFDVLKGQ</sequence>
<evidence type="ECO:0000313" key="2">
    <source>
        <dbReference type="Proteomes" id="UP001056120"/>
    </source>
</evidence>
<keyword evidence="2" id="KW-1185">Reference proteome</keyword>